<feature type="domain" description="Transglutaminase-like" evidence="2">
    <location>
        <begin position="173"/>
        <end position="249"/>
    </location>
</feature>
<dbReference type="InterPro" id="IPR018667">
    <property type="entry name" value="DUF2126"/>
</dbReference>
<dbReference type="InterPro" id="IPR013589">
    <property type="entry name" value="Bac_transglu_N"/>
</dbReference>
<dbReference type="Pfam" id="PF08379">
    <property type="entry name" value="Bact_transglu_N"/>
    <property type="match status" value="1"/>
</dbReference>
<dbReference type="PANTHER" id="PTHR33490">
    <property type="entry name" value="BLR5614 PROTEIN-RELATED"/>
    <property type="match status" value="1"/>
</dbReference>
<reference evidence="3 4" key="1">
    <citation type="journal article" date="2014" name="Int. J. Syst. Evol. Microbiol.">
        <title>Complete genome sequence of Corynebacterium casei LMG S-19264T (=DSM 44701T), isolated from a smear-ripened cheese.</title>
        <authorList>
            <consortium name="US DOE Joint Genome Institute (JGI-PGF)"/>
            <person name="Walter F."/>
            <person name="Albersmeier A."/>
            <person name="Kalinowski J."/>
            <person name="Ruckert C."/>
        </authorList>
    </citation>
    <scope>NUCLEOTIDE SEQUENCE [LARGE SCALE GENOMIC DNA]</scope>
    <source>
        <strain evidence="3 4">KCTC 12866</strain>
    </source>
</reference>
<evidence type="ECO:0000313" key="3">
    <source>
        <dbReference type="EMBL" id="GHB79580.1"/>
    </source>
</evidence>
<keyword evidence="4" id="KW-1185">Reference proteome</keyword>
<dbReference type="Pfam" id="PF01841">
    <property type="entry name" value="Transglut_core"/>
    <property type="match status" value="1"/>
</dbReference>
<feature type="region of interest" description="Disordered" evidence="1">
    <location>
        <begin position="595"/>
        <end position="616"/>
    </location>
</feature>
<accession>A0A8J3DD74</accession>
<dbReference type="Pfam" id="PF09899">
    <property type="entry name" value="DUF2126"/>
    <property type="match status" value="1"/>
</dbReference>
<feature type="compositionally biased region" description="Basic and acidic residues" evidence="1">
    <location>
        <begin position="602"/>
        <end position="612"/>
    </location>
</feature>
<dbReference type="PANTHER" id="PTHR33490:SF1">
    <property type="entry name" value="SLL1233 PROTEIN"/>
    <property type="match status" value="1"/>
</dbReference>
<dbReference type="SMART" id="SM00460">
    <property type="entry name" value="TGc"/>
    <property type="match status" value="1"/>
</dbReference>
<proteinExistence type="predicted"/>
<evidence type="ECO:0000256" key="1">
    <source>
        <dbReference type="SAM" id="MobiDB-lite"/>
    </source>
</evidence>
<dbReference type="AlphaFoldDB" id="A0A8J3DD74"/>
<dbReference type="Proteomes" id="UP000598271">
    <property type="component" value="Unassembled WGS sequence"/>
</dbReference>
<evidence type="ECO:0000313" key="4">
    <source>
        <dbReference type="Proteomes" id="UP000598271"/>
    </source>
</evidence>
<name>A0A8J3DD74_9BACT</name>
<dbReference type="InterPro" id="IPR038765">
    <property type="entry name" value="Papain-like_cys_pep_sf"/>
</dbReference>
<dbReference type="Gene3D" id="3.10.620.30">
    <property type="match status" value="1"/>
</dbReference>
<dbReference type="SUPFAM" id="SSF54001">
    <property type="entry name" value="Cysteine proteinases"/>
    <property type="match status" value="1"/>
</dbReference>
<organism evidence="3 4">
    <name type="scientific">Persicitalea jodogahamensis</name>
    <dbReference type="NCBI Taxonomy" id="402147"/>
    <lineage>
        <taxon>Bacteria</taxon>
        <taxon>Pseudomonadati</taxon>
        <taxon>Bacteroidota</taxon>
        <taxon>Cytophagia</taxon>
        <taxon>Cytophagales</taxon>
        <taxon>Spirosomataceae</taxon>
        <taxon>Persicitalea</taxon>
    </lineage>
</organism>
<protein>
    <submittedName>
        <fullName evidence="3">Transglutaminase</fullName>
    </submittedName>
</protein>
<dbReference type="InterPro" id="IPR002931">
    <property type="entry name" value="Transglutaminase-like"/>
</dbReference>
<gene>
    <name evidence="3" type="ORF">GCM10007390_37040</name>
</gene>
<evidence type="ECO:0000259" key="2">
    <source>
        <dbReference type="SMART" id="SM00460"/>
    </source>
</evidence>
<comment type="caution">
    <text evidence="3">The sequence shown here is derived from an EMBL/GenBank/DDBJ whole genome shotgun (WGS) entry which is preliminary data.</text>
</comment>
<sequence length="1154" mass="131516">MAIKIAISHKTSYKFDRAVNLSPHIFRLRPAPHSRTPIEGYTFKVFPENHFINWQQDPFGNYQARVVFPEKTDELRLEVEVIAQLKVINPFDFFVEEYAEKHPFTYDESLRKELVPYLEKEEMGPKLAEWMATHKLEGSLRTTDFFVRLNQQLNADIGYNIRMEPGVQSTEHTLTTRSGSCRDSAWLLVQILRQLGIAARFVSGYLVQLTPDIKSLDGPSGPEEDFTDLHAWAEAYLPGAGWIGLDPTSGLFAGEGHIPLCCTPHYSSAAPVTGAMDPCEVTFDFENKVFRIHEDPRVTKPYSEAQWQKVMEVGNTVENDLQYHDVRMTMGGEPTFVSIDDFESDEWNSVADGALKRKLSYDLALRLKKRFAHGGLLHFGQGKWYPGEPFPRWQYALYWRTDGEAIWNNNDLIAQETDNRFTHEDAKTFSDELIKYLAVNANALSPGYEDPLYWALEEGKIPVNLDPLAMDLSDPVERRTLAAHLERGLNKPVGYVLPLTWDHTNDGWRSAPWEFRRNHCFLIPGNSPMGMRLPLESIPFVTKEKTPESVDRSLFEDLPELETYGESVSERYEENVNSSTTQPTIEPPYDVANASGGADAVKLNDEKDGKKEDKKKKAPLYEIETIRTALCIEAREGIIYLFLPPLDYIEHYLDLIASIEATAQKLQMPVRIEGYTPPSDYRVQKLVVSPDPGVIEVNIHPAKSWQEIVDNTNALYEEAFLARLGTEKFMVDGRHTGTGGGNHVTIGGAKPADSPLLRRPDLLRSLITYWQHHPALSYLFAGSFVGPTSQAPRIDEGRDERLYEVEIAFDQIPKHGEVPFWMTDRIFRNLLVDITGNTHRTEFCIDKLYSPDSSTGRLGILEFRAFDMPPHKHMALVQSLLVRALVAKFWREPYEKKLVRWGTELHDRFLLPHFAYLDMIDVVNDLKAAGYAFDISWFDPFFEFRFPHYGTITVDNIQLEIRLGIEPWHVLGEELSNSGTARFVDSSLERLQVKVSGFVENRHILVCNGCRVPLRSSGTKGEYVAGIRYKAWNPPSALHPTIGVDAPLVFDIVDTWSNRVLGGCTYFVSHPGGRSFDTYPVNSYEAESRRISRFWNFGHTPAENEEVPITQKYTPTISRFVAEHKKDLSPDTPVELVNLEYPTLLDLRQAWKGR</sequence>
<dbReference type="EMBL" id="BMXF01000004">
    <property type="protein sequence ID" value="GHB79580.1"/>
    <property type="molecule type" value="Genomic_DNA"/>
</dbReference>
<dbReference type="RefSeq" id="WP_189566049.1">
    <property type="nucleotide sequence ID" value="NZ_BMXF01000004.1"/>
</dbReference>